<proteinExistence type="predicted"/>
<reference evidence="2 3" key="1">
    <citation type="submission" date="2017-10" db="EMBL/GenBank/DDBJ databases">
        <title>Integration of genomic and chemical information greatly accelerates assignment of the full stereostructure of myelolactone, a potent inhibitor of myeloma from a marine-derived Micromonospora.</title>
        <authorList>
            <person name="Kim M.C."/>
            <person name="Machado H."/>
            <person name="Jensen P.R."/>
            <person name="Fenical W."/>
        </authorList>
    </citation>
    <scope>NUCLEOTIDE SEQUENCE [LARGE SCALE GENOMIC DNA]</scope>
    <source>
        <strain evidence="2 3">CNY-010</strain>
    </source>
</reference>
<dbReference type="AlphaFoldDB" id="A0A386WNB2"/>
<sequence length="74" mass="7939">MTGVDPAHTVRFVGPSEEGPPDELVLSAADGGVVLSIGRRGDVSPRARWVLTDSQLDALPGVLSRLRSYEQQRP</sequence>
<evidence type="ECO:0000313" key="2">
    <source>
        <dbReference type="EMBL" id="AYF29312.1"/>
    </source>
</evidence>
<feature type="region of interest" description="Disordered" evidence="1">
    <location>
        <begin position="1"/>
        <end position="21"/>
    </location>
</feature>
<dbReference type="EMBL" id="CP024087">
    <property type="protein sequence ID" value="AYF29312.1"/>
    <property type="molecule type" value="Genomic_DNA"/>
</dbReference>
<evidence type="ECO:0008006" key="4">
    <source>
        <dbReference type="Google" id="ProtNLM"/>
    </source>
</evidence>
<gene>
    <name evidence="2" type="ORF">CSH63_17940</name>
</gene>
<accession>A0A386WNB2</accession>
<dbReference type="KEGG" id="mtua:CSH63_17940"/>
<dbReference type="RefSeq" id="WP_120571278.1">
    <property type="nucleotide sequence ID" value="NZ_CP024087.1"/>
</dbReference>
<organism evidence="2 3">
    <name type="scientific">Micromonospora tulbaghiae</name>
    <dbReference type="NCBI Taxonomy" id="479978"/>
    <lineage>
        <taxon>Bacteria</taxon>
        <taxon>Bacillati</taxon>
        <taxon>Actinomycetota</taxon>
        <taxon>Actinomycetes</taxon>
        <taxon>Micromonosporales</taxon>
        <taxon>Micromonosporaceae</taxon>
        <taxon>Micromonospora</taxon>
    </lineage>
</organism>
<protein>
    <recommendedName>
        <fullName evidence="4">DUF397 domain-containing protein</fullName>
    </recommendedName>
</protein>
<evidence type="ECO:0000313" key="3">
    <source>
        <dbReference type="Proteomes" id="UP000267804"/>
    </source>
</evidence>
<dbReference type="Proteomes" id="UP000267804">
    <property type="component" value="Chromosome"/>
</dbReference>
<evidence type="ECO:0000256" key="1">
    <source>
        <dbReference type="SAM" id="MobiDB-lite"/>
    </source>
</evidence>
<name>A0A386WNB2_9ACTN</name>